<evidence type="ECO:0000256" key="1">
    <source>
        <dbReference type="SAM" id="Phobius"/>
    </source>
</evidence>
<keyword evidence="1" id="KW-1133">Transmembrane helix</keyword>
<reference evidence="3" key="2">
    <citation type="submission" date="2012-04" db="EMBL/GenBank/DDBJ databases">
        <title>Complete genome sequence of Providencia stuartii clinical isolate MRSN 2154.</title>
        <authorList>
            <person name="Clifford R.J."/>
            <person name="Hang J."/>
            <person name="Riley M.C."/>
            <person name="Onmus-Leone F."/>
            <person name="Kuschner R.A."/>
            <person name="Lesho E.P."/>
            <person name="Waterman P.E."/>
        </authorList>
    </citation>
    <scope>NUCLEOTIDE SEQUENCE [LARGE SCALE GENOMIC DNA]</scope>
    <source>
        <strain evidence="3">MRSN 2154</strain>
    </source>
</reference>
<feature type="transmembrane region" description="Helical" evidence="1">
    <location>
        <begin position="154"/>
        <end position="174"/>
    </location>
</feature>
<reference evidence="2 3" key="1">
    <citation type="journal article" date="2012" name="J. Bacteriol.">
        <title>Complete Genome Sequence of Providencia stuartii Clinical Isolate MRSN 2154.</title>
        <authorList>
            <person name="Clifford R.J."/>
            <person name="Hang J."/>
            <person name="Riley M.C."/>
            <person name="Onmus-Leone F."/>
            <person name="Kuschner R.A."/>
            <person name="Lesho E.P."/>
            <person name="Waterman P.E."/>
        </authorList>
    </citation>
    <scope>NUCLEOTIDE SEQUENCE [LARGE SCALE GENOMIC DNA]</scope>
    <source>
        <strain evidence="2 3">MRSN 2154</strain>
    </source>
</reference>
<feature type="transmembrane region" description="Helical" evidence="1">
    <location>
        <begin position="131"/>
        <end position="148"/>
    </location>
</feature>
<dbReference type="EMBL" id="CP003488">
    <property type="protein sequence ID" value="AFH92272.1"/>
    <property type="molecule type" value="Genomic_DNA"/>
</dbReference>
<protein>
    <submittedName>
        <fullName evidence="2">Zn-dependent protease</fullName>
    </submittedName>
</protein>
<feature type="transmembrane region" description="Helical" evidence="1">
    <location>
        <begin position="75"/>
        <end position="94"/>
    </location>
</feature>
<accession>A0A140NJV0</accession>
<name>A0A140NJV0_PROSM</name>
<evidence type="ECO:0000313" key="3">
    <source>
        <dbReference type="Proteomes" id="UP000005012"/>
    </source>
</evidence>
<dbReference type="OrthoDB" id="6773069at2"/>
<keyword evidence="1" id="KW-0812">Transmembrane</keyword>
<evidence type="ECO:0000313" key="2">
    <source>
        <dbReference type="EMBL" id="AFH92272.1"/>
    </source>
</evidence>
<dbReference type="HOGENOM" id="CLU_031762_0_0_6"/>
<feature type="transmembrane region" description="Helical" evidence="1">
    <location>
        <begin position="43"/>
        <end position="63"/>
    </location>
</feature>
<dbReference type="GeneID" id="93518890"/>
<sequence>MLQIALLLFGAEFIRGKAHYLWGIGSLWCLMGIFIFIDGLDGNAFFPIHLFGLLLFLESLVTLSVASSGVGTQKAILFFKGCLFLFCALVILINQKFSNVLLSAMFGFAYFFTGLFVVVSAWVVRFPGWQLVMIWGGIEIFFAFFLFTHHQATISFFLGFLMIGSGLGCLRIALRARYIRRGTAIFELMRPRPMSFKKTGATATNTTASTADTLKQKIDPNSVLTVHIWTPEGSANQRPVPRPIINRYIAAVDADGVISTGHAALELYPYIYISLYPAEDIDRSPSEFFRILKATAANNVPGRFLPDYQTEASEWCDSDRRITFEVYNSASLIAFWEKYRQHPVYNLTYQNCSSSVAYALEAALDGVLSIQKRSSFLGVLSVLCMPELWIAAQIRRRARMMAWTPGLMMDYARALRAIVHPAPIPWYKRIPWRRTS</sequence>
<keyword evidence="1" id="KW-0472">Membrane</keyword>
<gene>
    <name evidence="2" type="ordered locus">S70_01880</name>
</gene>
<dbReference type="Proteomes" id="UP000005012">
    <property type="component" value="Chromosome"/>
</dbReference>
<feature type="transmembrane region" description="Helical" evidence="1">
    <location>
        <begin position="20"/>
        <end position="37"/>
    </location>
</feature>
<dbReference type="KEGG" id="psi:S70_01880"/>
<dbReference type="GO" id="GO:0008233">
    <property type="term" value="F:peptidase activity"/>
    <property type="evidence" value="ECO:0007669"/>
    <property type="project" value="UniProtKB-KW"/>
</dbReference>
<dbReference type="PATRIC" id="fig|1157951.4.peg.378"/>
<proteinExistence type="predicted"/>
<dbReference type="RefSeq" id="WP_004920912.1">
    <property type="nucleotide sequence ID" value="NC_017731.1"/>
</dbReference>
<dbReference type="AlphaFoldDB" id="A0A140NJV0"/>
<keyword evidence="2" id="KW-0378">Hydrolase</keyword>
<organism evidence="2 3">
    <name type="scientific">Providencia stuartii (strain MRSN 2154)</name>
    <dbReference type="NCBI Taxonomy" id="1157951"/>
    <lineage>
        <taxon>Bacteria</taxon>
        <taxon>Pseudomonadati</taxon>
        <taxon>Pseudomonadota</taxon>
        <taxon>Gammaproteobacteria</taxon>
        <taxon>Enterobacterales</taxon>
        <taxon>Morganellaceae</taxon>
        <taxon>Providencia</taxon>
    </lineage>
</organism>
<feature type="transmembrane region" description="Helical" evidence="1">
    <location>
        <begin position="100"/>
        <end position="124"/>
    </location>
</feature>
<keyword evidence="2" id="KW-0645">Protease</keyword>
<dbReference type="GO" id="GO:0006508">
    <property type="term" value="P:proteolysis"/>
    <property type="evidence" value="ECO:0007669"/>
    <property type="project" value="UniProtKB-KW"/>
</dbReference>